<feature type="region of interest" description="Disordered" evidence="1">
    <location>
        <begin position="238"/>
        <end position="257"/>
    </location>
</feature>
<gene>
    <name evidence="3" type="ORF">G5C33_11805</name>
</gene>
<accession>A0A6G6Y739</accession>
<evidence type="ECO:0000313" key="4">
    <source>
        <dbReference type="Proteomes" id="UP000501568"/>
    </source>
</evidence>
<organism evidence="3 4">
    <name type="scientific">Stakelama tenebrarum</name>
    <dbReference type="NCBI Taxonomy" id="2711215"/>
    <lineage>
        <taxon>Bacteria</taxon>
        <taxon>Pseudomonadati</taxon>
        <taxon>Pseudomonadota</taxon>
        <taxon>Alphaproteobacteria</taxon>
        <taxon>Sphingomonadales</taxon>
        <taxon>Sphingomonadaceae</taxon>
        <taxon>Stakelama</taxon>
    </lineage>
</organism>
<dbReference type="EMBL" id="CP049109">
    <property type="protein sequence ID" value="QIG80393.1"/>
    <property type="molecule type" value="Genomic_DNA"/>
</dbReference>
<dbReference type="KEGG" id="spzr:G5C33_11805"/>
<evidence type="ECO:0000313" key="3">
    <source>
        <dbReference type="EMBL" id="QIG80393.1"/>
    </source>
</evidence>
<evidence type="ECO:0000256" key="2">
    <source>
        <dbReference type="SAM" id="Phobius"/>
    </source>
</evidence>
<keyword evidence="2" id="KW-0472">Membrane</keyword>
<reference evidence="3 4" key="1">
    <citation type="submission" date="2020-02" db="EMBL/GenBank/DDBJ databases">
        <authorList>
            <person name="Zheng R.K."/>
            <person name="Sun C.M."/>
        </authorList>
    </citation>
    <scope>NUCLEOTIDE SEQUENCE [LARGE SCALE GENOMIC DNA]</scope>
    <source>
        <strain evidence="4">zrk23</strain>
    </source>
</reference>
<dbReference type="Proteomes" id="UP000501568">
    <property type="component" value="Chromosome"/>
</dbReference>
<feature type="transmembrane region" description="Helical" evidence="2">
    <location>
        <begin position="25"/>
        <end position="46"/>
    </location>
</feature>
<sequence>MWFFIANESVTAAASGPSTASVQGWIALVLAVLGLAVGAGLVRALITFRDRFPESPKPAEKDFTRMLCDQVWKHTDTVGTLFTQRSRVPPGDVAALRVLVRMLREDLAGPASFVDQMRAQPPRDWPKYGLFGAFTTWSGQIKSLESQLADLQKAISYPLVKEKDDAYHDKMLIHHFGNEQMVFARAADRLRSHAFDLCAAARKVLGEDKKKGKHDDEDGEEHATCPCCRRRDEHVTVRSGGDLHFPPPPEKPAEKPKAEEAKPQFVCVCAVPQPCRGCSNGCSCTCGCSGGASVAGGRQILLCSPAPAAAKAEK</sequence>
<dbReference type="RefSeq" id="WP_165327400.1">
    <property type="nucleotide sequence ID" value="NZ_CP049109.1"/>
</dbReference>
<keyword evidence="2" id="KW-1133">Transmembrane helix</keyword>
<name>A0A6G6Y739_9SPHN</name>
<keyword evidence="4" id="KW-1185">Reference proteome</keyword>
<evidence type="ECO:0000256" key="1">
    <source>
        <dbReference type="SAM" id="MobiDB-lite"/>
    </source>
</evidence>
<proteinExistence type="predicted"/>
<keyword evidence="2" id="KW-0812">Transmembrane</keyword>
<protein>
    <submittedName>
        <fullName evidence="3">Uncharacterized protein</fullName>
    </submittedName>
</protein>
<dbReference type="AlphaFoldDB" id="A0A6G6Y739"/>